<evidence type="ECO:0000313" key="1">
    <source>
        <dbReference type="EMBL" id="ORA67402.1"/>
    </source>
</evidence>
<proteinExistence type="predicted"/>
<comment type="caution">
    <text evidence="1">The sequence shown here is derived from an EMBL/GenBank/DDBJ whole genome shotgun (WGS) entry which is preliminary data.</text>
</comment>
<sequence>MPYLITGKRIGVDRLVDGLLTARAGTTQREWAKTALIDANPALGRAAVPRGTLLRIPKMTNLRQDLSALGEVLESARRADVAATIAGLPARAAKDCAAARNLQKQRSEHLDRLAAGAANRGPGLGKRSLSRLRNGLDQTVADADARAERLSAAVPNWLDRLAALDELQAQRRY</sequence>
<reference evidence="1 2" key="1">
    <citation type="submission" date="2016-12" db="EMBL/GenBank/DDBJ databases">
        <title>The new phylogeny of genus Mycobacterium.</title>
        <authorList>
            <person name="Tortoli E."/>
            <person name="Trovato A."/>
            <person name="Cirillo D.M."/>
        </authorList>
    </citation>
    <scope>NUCLEOTIDE SEQUENCE [LARGE SCALE GENOMIC DNA]</scope>
    <source>
        <strain evidence="1 2">DSM 45130</strain>
    </source>
</reference>
<evidence type="ECO:0000313" key="2">
    <source>
        <dbReference type="Proteomes" id="UP000192801"/>
    </source>
</evidence>
<dbReference type="STRING" id="444597.BST26_15825"/>
<protein>
    <submittedName>
        <fullName evidence="1">Uncharacterized protein</fullName>
    </submittedName>
</protein>
<keyword evidence="2" id="KW-1185">Reference proteome</keyword>
<accession>A0A1X0D5E6</accession>
<dbReference type="EMBL" id="MVHS01000043">
    <property type="protein sequence ID" value="ORA67402.1"/>
    <property type="molecule type" value="Genomic_DNA"/>
</dbReference>
<dbReference type="Proteomes" id="UP000192801">
    <property type="component" value="Unassembled WGS sequence"/>
</dbReference>
<dbReference type="RefSeq" id="WP_083032261.1">
    <property type="nucleotide sequence ID" value="NZ_AP022618.1"/>
</dbReference>
<gene>
    <name evidence="1" type="ORF">BST26_15825</name>
</gene>
<name>A0A1X0D5E6_9MYCO</name>
<dbReference type="AlphaFoldDB" id="A0A1X0D5E6"/>
<organism evidence="1 2">
    <name type="scientific">Mycolicibacterium insubricum</name>
    <dbReference type="NCBI Taxonomy" id="444597"/>
    <lineage>
        <taxon>Bacteria</taxon>
        <taxon>Bacillati</taxon>
        <taxon>Actinomycetota</taxon>
        <taxon>Actinomycetes</taxon>
        <taxon>Mycobacteriales</taxon>
        <taxon>Mycobacteriaceae</taxon>
        <taxon>Mycolicibacterium</taxon>
    </lineage>
</organism>